<dbReference type="InterPro" id="IPR011990">
    <property type="entry name" value="TPR-like_helical_dom_sf"/>
</dbReference>
<dbReference type="SUPFAM" id="SSF48452">
    <property type="entry name" value="TPR-like"/>
    <property type="match status" value="1"/>
</dbReference>
<reference evidence="3 4" key="1">
    <citation type="submission" date="2020-09" db="EMBL/GenBank/DDBJ databases">
        <title>Methylomonas albis sp. nov. and Methylomonas fluvii sp. nov.: Two cold-adapted methanotrophs from the River Elbe and an amended description of Methylovulum psychrotolerans strain Eb1.</title>
        <authorList>
            <person name="Bussmann I.K."/>
            <person name="Klings K.-W."/>
            <person name="Warnstedt J."/>
            <person name="Hoppert M."/>
            <person name="Saborowski A."/>
            <person name="Horn F."/>
            <person name="Liebner S."/>
        </authorList>
    </citation>
    <scope>NUCLEOTIDE SEQUENCE [LARGE SCALE GENOMIC DNA]</scope>
    <source>
        <strain evidence="3 4">EbA</strain>
    </source>
</reference>
<evidence type="ECO:0000313" key="3">
    <source>
        <dbReference type="EMBL" id="MBD9354317.1"/>
    </source>
</evidence>
<evidence type="ECO:0000259" key="1">
    <source>
        <dbReference type="Pfam" id="PF01048"/>
    </source>
</evidence>
<dbReference type="PANTHER" id="PTHR46832">
    <property type="entry name" value="5'-METHYLTHIOADENOSINE/S-ADENOSYLHOMOCYSTEINE NUCLEOSIDASE"/>
    <property type="match status" value="1"/>
</dbReference>
<keyword evidence="4" id="KW-1185">Reference proteome</keyword>
<feature type="domain" description="HTH" evidence="2">
    <location>
        <begin position="919"/>
        <end position="985"/>
    </location>
</feature>
<dbReference type="PANTHER" id="PTHR46832:SF1">
    <property type="entry name" value="5'-METHYLTHIOADENOSINE_S-ADENOSYLHOMOCYSTEINE NUCLEOSIDASE"/>
    <property type="match status" value="1"/>
</dbReference>
<feature type="domain" description="Nucleoside phosphorylase" evidence="1">
    <location>
        <begin position="48"/>
        <end position="242"/>
    </location>
</feature>
<evidence type="ECO:0000313" key="4">
    <source>
        <dbReference type="Proteomes" id="UP000652176"/>
    </source>
</evidence>
<name>A0ABR9CU68_9GAMM</name>
<evidence type="ECO:0008006" key="5">
    <source>
        <dbReference type="Google" id="ProtNLM"/>
    </source>
</evidence>
<dbReference type="InterPro" id="IPR035994">
    <property type="entry name" value="Nucleoside_phosphorylase_sf"/>
</dbReference>
<proteinExistence type="predicted"/>
<dbReference type="InterPro" id="IPR000845">
    <property type="entry name" value="Nucleoside_phosphorylase_d"/>
</dbReference>
<organism evidence="3 4">
    <name type="scientific">Methylomonas albis</name>
    <dbReference type="NCBI Taxonomy" id="1854563"/>
    <lineage>
        <taxon>Bacteria</taxon>
        <taxon>Pseudomonadati</taxon>
        <taxon>Pseudomonadota</taxon>
        <taxon>Gammaproteobacteria</taxon>
        <taxon>Methylococcales</taxon>
        <taxon>Methylococcaceae</taxon>
        <taxon>Methylomonas</taxon>
    </lineage>
</organism>
<dbReference type="Gene3D" id="3.40.50.1580">
    <property type="entry name" value="Nucleoside phosphorylase domain"/>
    <property type="match status" value="1"/>
</dbReference>
<dbReference type="InterPro" id="IPR056620">
    <property type="entry name" value="HTH_next_PIN-TPR-GreABC"/>
</dbReference>
<dbReference type="Gene3D" id="1.25.40.10">
    <property type="entry name" value="Tetratricopeptide repeat domain"/>
    <property type="match status" value="1"/>
</dbReference>
<dbReference type="Pfam" id="PF24407">
    <property type="entry name" value="HTH_upst_double_PIN"/>
    <property type="match status" value="1"/>
</dbReference>
<dbReference type="SUPFAM" id="SSF81901">
    <property type="entry name" value="HCP-like"/>
    <property type="match status" value="1"/>
</dbReference>
<gene>
    <name evidence="3" type="ORF">IE877_00170</name>
</gene>
<protein>
    <recommendedName>
        <fullName evidence="5">Nucleoside phosphorylase domain-containing protein</fullName>
    </recommendedName>
</protein>
<dbReference type="RefSeq" id="WP_192372125.1">
    <property type="nucleotide sequence ID" value="NZ_CAJHIV010000001.1"/>
</dbReference>
<accession>A0ABR9CU68</accession>
<dbReference type="Proteomes" id="UP000652176">
    <property type="component" value="Unassembled WGS sequence"/>
</dbReference>
<dbReference type="SUPFAM" id="SSF53167">
    <property type="entry name" value="Purine and uridine phosphorylases"/>
    <property type="match status" value="1"/>
</dbReference>
<evidence type="ECO:0000259" key="2">
    <source>
        <dbReference type="Pfam" id="PF24407"/>
    </source>
</evidence>
<dbReference type="Pfam" id="PF01048">
    <property type="entry name" value="PNP_UDP_1"/>
    <property type="match status" value="1"/>
</dbReference>
<comment type="caution">
    <text evidence="3">The sequence shown here is derived from an EMBL/GenBank/DDBJ whole genome shotgun (WGS) entry which is preliminary data.</text>
</comment>
<sequence>MTNPQNEKADVLIVTVTKVESMAVLEAFKNATGNSATSITIDDRVYRSLGEINGARVFMALSEMGSGGLGASQQSVQKGIKALTPHAVIMVGIAFGVNKEKQAIGEILVSKQLMLYELQKKGKSGKITPRGDRPHASTRLINYLQNADLDWDGSKVDFGLILTGEKLVDNLNYRDSLIKLESEAIGGEMEGAGLYTACQDEKVDWILVKAICDWADGNKHQDKKERQQQAAQNAAAFVLHALQHASLKPLPGFKNESAPLNNTVTNYVGIATESKIIESSFSSELEQLCTELGDVYTEKLESISAMRGAGNIEAAWNNLTVELTSLTGSHIPQDIQARYYYYAARWAQEDDKPDEQYTSYYRTACRLNPKIDDRTYRAFEFARERKFDDAIAILAPLDSEPVVIYSFKYLLDSGRFSEIDGFMSKLATPVTEEIRRFQALCLLAMKNADGAWQILAPTLSKNKDNILFQLTASYIAFWQALPTDLHSIGVIPSQFFVSNMFALGEDHEKQMRVALNYSEQALKNINAEPRSELRDAIISADLAVCTCLPDKRTDAIEKAKSVLTKNPIDPAPILCLMRLSADYDWSHTLNALHEACKQSHSPMWQIEMYADLLLHTSQDESAWQHLLRFEKRFFENDEDKIHWIDRAVHSLDSLGRLYELSGRIIELDDADQYRRVKAGYWLRCGKISDGLAIAKELVKNPGTRLDYINLVNIYHHERMWQELAESTKLCLERFKEETPAHIVEKLAQSLWALNKPKEALVVLDQYRPVFEREGVINNYFASRMSVQIALGQYLPAWEASEPLWLAKPNERLLVQRATLQVSLGDVPRAIELLKQGAEQGFKTPQVLVQIAQYSLPIDREEAFRYAQYAVELHPDDPQLLLCAAMVGFESGHSDWAVMQLGALRHKFPDSGLLQEVKLPTLLDWMHEGQERSRANWQQFLDGQLPQHLWLDSKRSGFGVEFYWRWLNNHNKPLCQHVPFPMSYGGGSIEPLLKDWQGGSVIMDYSACLMAHQLKLFPVLDKAFDDIYIAPCLFSIIGNEIQQLARAQSDLIEQAEKLFNHLDSLSLKWLPEPKLEAGEFSGLQLLDRINWHLADKLNLWIVEDHFATELFESGEIPEALKALRMTYVDVFAFMKEQGELFLDENLLEKISTHSPDPLKFIQLSSCNNLLVDRPFLERLLNLNLLESAAKLFNFYCIDGLQDQLHSDIESNRYRHKIKAWLESLQSELKRLQAKDKLKLLTLPRLPDESPDDWNLSLALQQLLLGVEQINFPVWIDDRLLGSYTTASANQNVPIVGVHDILALLYSRKVITEGKFVECFRTLIRAGIGCRLPPLSYLMSEIALAKIDVTSGCLIENSFLAKLRESLFLTLAPTSILNKEPLRPDLMPEEASFRFQLHRLVDAAMVDIWASKKFNRAQRIAVADWLYYKFLPQRGRLVSFGEEFSIDPIQRMATEQSLRMCLPWMLLNQFGSIREYYHWLFSYLEPAWRNQPALREATLFRFTELIIDQFKFCLKDEDKALAIEVFAIPLRCLPNNILVKLLSHPALEPYLSCYFQTGEYIETLDLLIPEHEWKELTESIINLGSGKSLSKTIDGRKITIEFKPKNGVGDMICISGQAANGHLSQLHILTPYIRLEHLISEKRIDWLDEIVKIGLLSEEDLINHRSILASDGFNVAVNALQTCCDHSADFFFSFAQYALKISKLSEHHWLQILPAYSDILISASPAEMSAEWLFADAVNTEKTKKRLASIAALPFGKPFDLATFVEQALSTDWISAGKMNELLDDLAASSLNPIVLQNLLAAYLHLPDESSKQKQIEALIQTLLRLDQSPDTKEAFEHYIELLHLIWNYFQITAEFKNNTYEDRVTWAYIYADRILGGMLQQKASDLDYWVIASKNIKEAVVTLQKQQNPFVSEVDNEADVILPSAASWWRTIIGGTLGVLKRDIDYFSTAKQAVLEMLQPILNACSTFDHTKFRQFEFLEPNDFVNNHKNSVITNQGWTYAEQIRAQLSGGQSPTQNQSMVFWLEAIKNGDCNLLNSYFSILARYPDSVQLELVELITSFIERFLQETSLNQATQKYFLAQAELLGRLKNDQALSLREHLIDKALAGVRTEPALWSVIPDLLFRVNQEIATLLRVNNFIVVMHRISILLPIDTKEFSEFCIFMRRIERYIQVENWPLLWKVLEQDAVSN</sequence>
<dbReference type="EMBL" id="JACXSS010000001">
    <property type="protein sequence ID" value="MBD9354317.1"/>
    <property type="molecule type" value="Genomic_DNA"/>
</dbReference>